<dbReference type="InterPro" id="IPR044023">
    <property type="entry name" value="Ig_7"/>
</dbReference>
<evidence type="ECO:0000256" key="1">
    <source>
        <dbReference type="ARBA" id="ARBA00011073"/>
    </source>
</evidence>
<protein>
    <recommendedName>
        <fullName evidence="11">Serine protease, subtilisin family</fullName>
    </recommendedName>
</protein>
<dbReference type="InterPro" id="IPR055015">
    <property type="entry name" value="GCX_COOH"/>
</dbReference>
<evidence type="ECO:0000256" key="3">
    <source>
        <dbReference type="ARBA" id="ARBA00022801"/>
    </source>
</evidence>
<comment type="similarity">
    <text evidence="1 5">Belongs to the peptidase S8 family.</text>
</comment>
<keyword evidence="2 5" id="KW-0645">Protease</keyword>
<feature type="active site" description="Charge relay system" evidence="5">
    <location>
        <position position="350"/>
    </location>
</feature>
<feature type="domain" description="Ig-like" evidence="8">
    <location>
        <begin position="680"/>
        <end position="752"/>
    </location>
</feature>
<dbReference type="Gene3D" id="2.60.120.260">
    <property type="entry name" value="Galactose-binding domain-like"/>
    <property type="match status" value="1"/>
</dbReference>
<dbReference type="SUPFAM" id="SSF49785">
    <property type="entry name" value="Galactose-binding domain-like"/>
    <property type="match status" value="1"/>
</dbReference>
<evidence type="ECO:0000256" key="2">
    <source>
        <dbReference type="ARBA" id="ARBA00022670"/>
    </source>
</evidence>
<dbReference type="RefSeq" id="WP_114069410.1">
    <property type="nucleotide sequence ID" value="NZ_CP030850.1"/>
</dbReference>
<keyword evidence="3 5" id="KW-0378">Hydrolase</keyword>
<organism evidence="9 10">
    <name type="scientific">Runella rosea</name>
    <dbReference type="NCBI Taxonomy" id="2259595"/>
    <lineage>
        <taxon>Bacteria</taxon>
        <taxon>Pseudomonadati</taxon>
        <taxon>Bacteroidota</taxon>
        <taxon>Cytophagia</taxon>
        <taxon>Cytophagales</taxon>
        <taxon>Spirosomataceae</taxon>
        <taxon>Runella</taxon>
    </lineage>
</organism>
<feature type="active site" description="Charge relay system" evidence="5">
    <location>
        <position position="194"/>
    </location>
</feature>
<dbReference type="Pfam" id="PF00082">
    <property type="entry name" value="Peptidase_S8"/>
    <property type="match status" value="1"/>
</dbReference>
<reference evidence="9 10" key="1">
    <citation type="submission" date="2018-07" db="EMBL/GenBank/DDBJ databases">
        <title>Genome sequencing of Runella.</title>
        <authorList>
            <person name="Baek M.-G."/>
            <person name="Yi H."/>
        </authorList>
    </citation>
    <scope>NUCLEOTIDE SEQUENCE [LARGE SCALE GENOMIC DNA]</scope>
    <source>
        <strain evidence="9 10">HYN0085</strain>
    </source>
</reference>
<feature type="signal peptide" evidence="6">
    <location>
        <begin position="1"/>
        <end position="20"/>
    </location>
</feature>
<evidence type="ECO:0000256" key="6">
    <source>
        <dbReference type="SAM" id="SignalP"/>
    </source>
</evidence>
<keyword evidence="6" id="KW-0732">Signal</keyword>
<proteinExistence type="inferred from homology"/>
<dbReference type="EMBL" id="CP030850">
    <property type="protein sequence ID" value="AXE20647.1"/>
    <property type="molecule type" value="Genomic_DNA"/>
</dbReference>
<evidence type="ECO:0000256" key="4">
    <source>
        <dbReference type="ARBA" id="ARBA00022825"/>
    </source>
</evidence>
<evidence type="ECO:0000259" key="8">
    <source>
        <dbReference type="Pfam" id="PF19081"/>
    </source>
</evidence>
<dbReference type="PROSITE" id="PS51892">
    <property type="entry name" value="SUBTILASE"/>
    <property type="match status" value="1"/>
</dbReference>
<dbReference type="InterPro" id="IPR036852">
    <property type="entry name" value="Peptidase_S8/S53_dom_sf"/>
</dbReference>
<dbReference type="PROSITE" id="PS00137">
    <property type="entry name" value="SUBTILASE_HIS"/>
    <property type="match status" value="1"/>
</dbReference>
<dbReference type="InterPro" id="IPR050131">
    <property type="entry name" value="Peptidase_S8_subtilisin-like"/>
</dbReference>
<gene>
    <name evidence="9" type="ORF">DR864_24360</name>
</gene>
<keyword evidence="10" id="KW-1185">Reference proteome</keyword>
<dbReference type="KEGG" id="run:DR864_24360"/>
<sequence>MTRRVPLLFFSLLFSYFSFAQKINKDFIDGEIYLKVTNKPVGTLTATVNFERELPFLKDFSTDFVLTKMNRAFFTTGSEKLQKIYRLTVKKPDKIDALIDLLKQNPEVEYVEKVPFRTIIAMPNDSLVGSQWSLTKIKAFEAWEVNAGDTNIVVAVVDNAIQTNHVDLQANMLPGRDLSDNDYNPNPPNTSFSHGTHVAGILSAVSNNTVGIASASNNRIKILPVKATPDAGSPQGIYNGFEGITWAADNGAQIISLSWGGAGYSQAEQEVIDYVHSKGIVIVAAAGNNNNDVESFPAAYTHVISVASLDADDKRSSFSTYGSWVDISAPGRGILSTVPTDGYASFNGTSMATPLVASVLGYIWSCSPSLTPAELESILVNTADNIDAANPTQIGLLGAGRINLLKAISCSTQGIFSATITANGSTYLCQGESVTLSANTGPGLSYQWLINGEETTNAADSLVVSAANDYQVIISKQQCVINSGTVKVRNNTLTTAAPSVTNKEAPYCTPLTIGNGLLANAADCNYAGPTTFTYNGPTIGYDGFSKNGDDPSVNAAGLGGLITSVKVSITWEKKDQGDENTCDAADGGGKPFNEEVSFKLKSPSGTVITLIAANTYASGTTTSGIVTTVFEEGASPILLNSLPVSGTFAPTQSFSAFINEEPAGAWTLLAEDNGFIDPLCVKNFSVTLTTNSPVLAPTVTWWDSATGGALLGSGAEYLALTTTVGVQTYYVQSRCEGLCPSPRTPVTLTVRPVPQVYVFPISMNLANDSTFNNFLKNQPLQVTKDTSNQYIIVDSTMVGGVVIGNTPPLTSPVTLCTTKTYLLLAIGCPTNKLSWSNGKKSQALLVTPSMPINYSATCTDSIASCAPITSNTVAFVSPLTNVLIMDKIYANSVQTFTGMTITASNEIETPAQIQYRANNAILLNPGFSASGNSVFTAQVGTGCEN</sequence>
<evidence type="ECO:0008006" key="11">
    <source>
        <dbReference type="Google" id="ProtNLM"/>
    </source>
</evidence>
<feature type="domain" description="Peptidase S8/S53" evidence="7">
    <location>
        <begin position="150"/>
        <end position="389"/>
    </location>
</feature>
<evidence type="ECO:0000256" key="5">
    <source>
        <dbReference type="PROSITE-ProRule" id="PRU01240"/>
    </source>
</evidence>
<dbReference type="Proteomes" id="UP000251993">
    <property type="component" value="Chromosome"/>
</dbReference>
<dbReference type="AlphaFoldDB" id="A0A344TPS6"/>
<dbReference type="OrthoDB" id="9813435at2"/>
<evidence type="ECO:0000259" key="7">
    <source>
        <dbReference type="Pfam" id="PF00082"/>
    </source>
</evidence>
<feature type="chain" id="PRO_5017037863" description="Serine protease, subtilisin family" evidence="6">
    <location>
        <begin position="21"/>
        <end position="945"/>
    </location>
</feature>
<evidence type="ECO:0000313" key="9">
    <source>
        <dbReference type="EMBL" id="AXE20647.1"/>
    </source>
</evidence>
<evidence type="ECO:0000313" key="10">
    <source>
        <dbReference type="Proteomes" id="UP000251993"/>
    </source>
</evidence>
<dbReference type="InterPro" id="IPR000209">
    <property type="entry name" value="Peptidase_S8/S53_dom"/>
</dbReference>
<dbReference type="Gene3D" id="3.40.50.200">
    <property type="entry name" value="Peptidase S8/S53 domain"/>
    <property type="match status" value="1"/>
</dbReference>
<dbReference type="InterPro" id="IPR022398">
    <property type="entry name" value="Peptidase_S8_His-AS"/>
</dbReference>
<dbReference type="InterPro" id="IPR008979">
    <property type="entry name" value="Galactose-bd-like_sf"/>
</dbReference>
<dbReference type="SUPFAM" id="SSF52743">
    <property type="entry name" value="Subtilisin-like"/>
    <property type="match status" value="1"/>
</dbReference>
<dbReference type="GO" id="GO:0006508">
    <property type="term" value="P:proteolysis"/>
    <property type="evidence" value="ECO:0007669"/>
    <property type="project" value="UniProtKB-KW"/>
</dbReference>
<feature type="active site" description="Charge relay system" evidence="5">
    <location>
        <position position="158"/>
    </location>
</feature>
<keyword evidence="4 5" id="KW-0720">Serine protease</keyword>
<dbReference type="Pfam" id="PF19081">
    <property type="entry name" value="Ig_7"/>
    <property type="match status" value="1"/>
</dbReference>
<dbReference type="GO" id="GO:0004252">
    <property type="term" value="F:serine-type endopeptidase activity"/>
    <property type="evidence" value="ECO:0007669"/>
    <property type="project" value="UniProtKB-UniRule"/>
</dbReference>
<name>A0A344TPS6_9BACT</name>
<dbReference type="PANTHER" id="PTHR43806">
    <property type="entry name" value="PEPTIDASE S8"/>
    <property type="match status" value="1"/>
</dbReference>
<dbReference type="PRINTS" id="PR00723">
    <property type="entry name" value="SUBTILISIN"/>
</dbReference>
<dbReference type="NCBIfam" id="NF045639">
    <property type="entry name" value="GCX_COOH"/>
    <property type="match status" value="1"/>
</dbReference>
<dbReference type="PANTHER" id="PTHR43806:SF11">
    <property type="entry name" value="CEREVISIN-RELATED"/>
    <property type="match status" value="1"/>
</dbReference>
<dbReference type="InterPro" id="IPR015500">
    <property type="entry name" value="Peptidase_S8_subtilisin-rel"/>
</dbReference>
<accession>A0A344TPS6</accession>